<dbReference type="Pfam" id="PF12833">
    <property type="entry name" value="HTH_18"/>
    <property type="match status" value="1"/>
</dbReference>
<keyword evidence="3" id="KW-0804">Transcription</keyword>
<evidence type="ECO:0000259" key="4">
    <source>
        <dbReference type="PROSITE" id="PS01124"/>
    </source>
</evidence>
<organism evidence="5 6">
    <name type="scientific">Polaribacter irgensii 23-P</name>
    <dbReference type="NCBI Taxonomy" id="313594"/>
    <lineage>
        <taxon>Bacteria</taxon>
        <taxon>Pseudomonadati</taxon>
        <taxon>Bacteroidota</taxon>
        <taxon>Flavobacteriia</taxon>
        <taxon>Flavobacteriales</taxon>
        <taxon>Flavobacteriaceae</taxon>
    </lineage>
</organism>
<evidence type="ECO:0000256" key="3">
    <source>
        <dbReference type="ARBA" id="ARBA00023163"/>
    </source>
</evidence>
<protein>
    <submittedName>
        <fullName evidence="5">Transcriptional regulator</fullName>
    </submittedName>
</protein>
<evidence type="ECO:0000313" key="5">
    <source>
        <dbReference type="EMBL" id="EAR12825.1"/>
    </source>
</evidence>
<dbReference type="STRING" id="313594.PI23P_09365"/>
<keyword evidence="2" id="KW-0238">DNA-binding</keyword>
<dbReference type="HOGENOM" id="CLU_1029872_0_0_10"/>
<dbReference type="OrthoDB" id="511992at2"/>
<keyword evidence="1" id="KW-0805">Transcription regulation</keyword>
<evidence type="ECO:0000256" key="2">
    <source>
        <dbReference type="ARBA" id="ARBA00023125"/>
    </source>
</evidence>
<dbReference type="AlphaFoldDB" id="A4C082"/>
<dbReference type="GO" id="GO:0043565">
    <property type="term" value="F:sequence-specific DNA binding"/>
    <property type="evidence" value="ECO:0007669"/>
    <property type="project" value="InterPro"/>
</dbReference>
<dbReference type="InterPro" id="IPR046532">
    <property type="entry name" value="DUF6597"/>
</dbReference>
<dbReference type="PANTHER" id="PTHR46796">
    <property type="entry name" value="HTH-TYPE TRANSCRIPTIONAL ACTIVATOR RHAS-RELATED"/>
    <property type="match status" value="1"/>
</dbReference>
<comment type="caution">
    <text evidence="5">The sequence shown here is derived from an EMBL/GenBank/DDBJ whole genome shotgun (WGS) entry which is preliminary data.</text>
</comment>
<gene>
    <name evidence="5" type="ORF">PI23P_09365</name>
</gene>
<name>A4C082_9FLAO</name>
<keyword evidence="6" id="KW-1185">Reference proteome</keyword>
<accession>A4C082</accession>
<feature type="domain" description="HTH araC/xylS-type" evidence="4">
    <location>
        <begin position="160"/>
        <end position="257"/>
    </location>
</feature>
<dbReference type="eggNOG" id="COG2207">
    <property type="taxonomic scope" value="Bacteria"/>
</dbReference>
<proteinExistence type="predicted"/>
<dbReference type="EMBL" id="AAOG01000002">
    <property type="protein sequence ID" value="EAR12825.1"/>
    <property type="molecule type" value="Genomic_DNA"/>
</dbReference>
<evidence type="ECO:0000256" key="1">
    <source>
        <dbReference type="ARBA" id="ARBA00023015"/>
    </source>
</evidence>
<dbReference type="GO" id="GO:0003700">
    <property type="term" value="F:DNA-binding transcription factor activity"/>
    <property type="evidence" value="ECO:0007669"/>
    <property type="project" value="InterPro"/>
</dbReference>
<evidence type="ECO:0000313" key="6">
    <source>
        <dbReference type="Proteomes" id="UP000003053"/>
    </source>
</evidence>
<dbReference type="InterPro" id="IPR050204">
    <property type="entry name" value="AraC_XylS_family_regulators"/>
</dbReference>
<dbReference type="Proteomes" id="UP000003053">
    <property type="component" value="Unassembled WGS sequence"/>
</dbReference>
<dbReference type="InterPro" id="IPR018060">
    <property type="entry name" value="HTH_AraC"/>
</dbReference>
<dbReference type="SMART" id="SM00342">
    <property type="entry name" value="HTH_ARAC"/>
    <property type="match status" value="1"/>
</dbReference>
<dbReference type="RefSeq" id="WP_004570493.1">
    <property type="nucleotide sequence ID" value="NZ_CH724148.1"/>
</dbReference>
<dbReference type="PROSITE" id="PS01124">
    <property type="entry name" value="HTH_ARAC_FAMILY_2"/>
    <property type="match status" value="1"/>
</dbReference>
<reference evidence="5 6" key="1">
    <citation type="submission" date="2006-02" db="EMBL/GenBank/DDBJ databases">
        <authorList>
            <person name="Murray A."/>
            <person name="Staley J."/>
            <person name="Ferriera S."/>
            <person name="Johnson J."/>
            <person name="Kravitz S."/>
            <person name="Halpern A."/>
            <person name="Remington K."/>
            <person name="Beeson K."/>
            <person name="Tran B."/>
            <person name="Rogers Y.-H."/>
            <person name="Friedman R."/>
            <person name="Venter J.C."/>
        </authorList>
    </citation>
    <scope>NUCLEOTIDE SEQUENCE [LARGE SCALE GENOMIC DNA]</scope>
    <source>
        <strain evidence="5 6">23-P</strain>
    </source>
</reference>
<dbReference type="Pfam" id="PF20240">
    <property type="entry name" value="DUF6597"/>
    <property type="match status" value="1"/>
</dbReference>
<dbReference type="PANTHER" id="PTHR46796:SF13">
    <property type="entry name" value="HTH-TYPE TRANSCRIPTIONAL ACTIVATOR RHAS"/>
    <property type="match status" value="1"/>
</dbReference>
<dbReference type="Gene3D" id="1.10.10.60">
    <property type="entry name" value="Homeodomain-like"/>
    <property type="match status" value="1"/>
</dbReference>
<sequence length="268" mass="31316">MKLTYFEIQKTAHLIEEFYHISYSNKTIPYNTTIIPYGVSSLTFVYCDGQRVSTENNETELKNLVLAGQFFKSYQFSANEVGFSCGISFKPTTLHKLTNLNISKFTNKHVLFEQVHKNISAKLEFIFKNNSNNLIQLFQNLENLLFELPLIENKNTIAVDTAIDFIHQKQGLLSVQELLQIMPFGQKTLETQFKKIVGLTPAKYIRIHRFINLMKQYENKKVNLKDLIYMYDYYDESHFTKDFKSFTSKAPKDFFEEDFSIIVAALKK</sequence>